<name>A0A2K9HMF1_9LACO</name>
<dbReference type="SUPFAM" id="SSF51735">
    <property type="entry name" value="NAD(P)-binding Rossmann-fold domains"/>
    <property type="match status" value="1"/>
</dbReference>
<evidence type="ECO:0000313" key="2">
    <source>
        <dbReference type="EMBL" id="AUI71183.1"/>
    </source>
</evidence>
<dbReference type="InterPro" id="IPR052718">
    <property type="entry name" value="NmrA-type_oxidoreductase"/>
</dbReference>
<dbReference type="Proteomes" id="UP000234653">
    <property type="component" value="Chromosome"/>
</dbReference>
<keyword evidence="3" id="KW-1185">Reference proteome</keyword>
<dbReference type="OrthoDB" id="152510at2"/>
<dbReference type="InterPro" id="IPR036291">
    <property type="entry name" value="NAD(P)-bd_dom_sf"/>
</dbReference>
<proteinExistence type="predicted"/>
<dbReference type="Gene3D" id="3.90.25.10">
    <property type="entry name" value="UDP-galactose 4-epimerase, domain 1"/>
    <property type="match status" value="1"/>
</dbReference>
<dbReference type="Pfam" id="PF13460">
    <property type="entry name" value="NAD_binding_10"/>
    <property type="match status" value="1"/>
</dbReference>
<accession>A0A2K9HMF1</accession>
<evidence type="ECO:0000259" key="1">
    <source>
        <dbReference type="Pfam" id="PF13460"/>
    </source>
</evidence>
<dbReference type="EMBL" id="CP018867">
    <property type="protein sequence ID" value="AUI71183.1"/>
    <property type="molecule type" value="Genomic_DNA"/>
</dbReference>
<gene>
    <name evidence="2" type="ORF">LA20249_02765</name>
</gene>
<protein>
    <submittedName>
        <fullName evidence="2">Isoflavone reductase</fullName>
    </submittedName>
</protein>
<dbReference type="AlphaFoldDB" id="A0A2K9HMF1"/>
<feature type="domain" description="NAD(P)-binding" evidence="1">
    <location>
        <begin position="7"/>
        <end position="141"/>
    </location>
</feature>
<dbReference type="PANTHER" id="PTHR47129:SF1">
    <property type="entry name" value="NMRA-LIKE DOMAIN-CONTAINING PROTEIN"/>
    <property type="match status" value="1"/>
</dbReference>
<evidence type="ECO:0000313" key="3">
    <source>
        <dbReference type="Proteomes" id="UP000234653"/>
    </source>
</evidence>
<organism evidence="2 3">
    <name type="scientific">Companilactobacillus alimentarius DSM 20249</name>
    <dbReference type="NCBI Taxonomy" id="1423720"/>
    <lineage>
        <taxon>Bacteria</taxon>
        <taxon>Bacillati</taxon>
        <taxon>Bacillota</taxon>
        <taxon>Bacilli</taxon>
        <taxon>Lactobacillales</taxon>
        <taxon>Lactobacillaceae</taxon>
        <taxon>Companilactobacillus</taxon>
    </lineage>
</organism>
<dbReference type="Gene3D" id="3.40.50.720">
    <property type="entry name" value="NAD(P)-binding Rossmann-like Domain"/>
    <property type="match status" value="1"/>
</dbReference>
<dbReference type="RefSeq" id="WP_057739583.1">
    <property type="nucleotide sequence ID" value="NZ_AZDQ01000043.1"/>
</dbReference>
<reference evidence="2 3" key="1">
    <citation type="submission" date="2016-12" db="EMBL/GenBank/DDBJ databases">
        <title>The whole genome sequencing and assembly of Lactobacillus alimentarius DSM 20249T strain.</title>
        <authorList>
            <person name="Lee Y.-J."/>
            <person name="Yi H."/>
            <person name="Bahn Y.-S."/>
            <person name="Kim J.F."/>
            <person name="Lee D.-W."/>
        </authorList>
    </citation>
    <scope>NUCLEOTIDE SEQUENCE [LARGE SCALE GENOMIC DNA]</scope>
    <source>
        <strain evidence="2 3">DSM 20249</strain>
    </source>
</reference>
<dbReference type="PANTHER" id="PTHR47129">
    <property type="entry name" value="QUINONE OXIDOREDUCTASE 2"/>
    <property type="match status" value="1"/>
</dbReference>
<dbReference type="KEGG" id="lali:LA20249_02765"/>
<dbReference type="STRING" id="1423720.FC67_GL001831"/>
<dbReference type="InterPro" id="IPR016040">
    <property type="entry name" value="NAD(P)-bd_dom"/>
</dbReference>
<sequence>MNVLVTGASGGYGHYALEYLQKITKKDNLYALVRSEAKGAALKAKGINVRIGDFSDLESMKKALKGIDRLLFVSVSIPNIQKNVVDAAVFNNVKYIAYTSILDPQYSKFGLEINHSQTEQWIKDSGIAHTFLRNGWYLEIAQSLIDYAKKTKQFLYFADKGKTTFALKSEYAKIGAKVIVNGSDQEILDLARTPITYQELGLATQKALGEKLDIKKVSADEFVSKLNGAGVNQQFTMISKSYQDYTIKGNNGEDQASQSTFDELNGQPLPDLSEAIKKLL</sequence>